<name>A0A9W3X4W0_LACJH</name>
<dbReference type="RefSeq" id="WP_069168459.1">
    <property type="nucleotide sequence ID" value="NZ_JAVLUV010000001.1"/>
</dbReference>
<proteinExistence type="predicted"/>
<dbReference type="EMBL" id="CP016400">
    <property type="protein sequence ID" value="AOG25680.1"/>
    <property type="molecule type" value="Genomic_DNA"/>
</dbReference>
<reference evidence="1 2" key="1">
    <citation type="submission" date="2016-07" db="EMBL/GenBank/DDBJ databases">
        <title>Genome sequencing project for further understanding the molecular mechanisms of preventing non-alcoholic fatty liver disease.</title>
        <authorList>
            <person name="Wang H."/>
        </authorList>
    </citation>
    <scope>NUCLEOTIDE SEQUENCE [LARGE SCALE GENOMIC DNA]</scope>
    <source>
        <strain evidence="1 2">BS15</strain>
    </source>
</reference>
<evidence type="ECO:0000313" key="1">
    <source>
        <dbReference type="EMBL" id="AOG25680.1"/>
    </source>
</evidence>
<dbReference type="AlphaFoldDB" id="A0A9W3X4W0"/>
<dbReference type="Proteomes" id="UP000094691">
    <property type="component" value="Chromosome"/>
</dbReference>
<sequence>MSKKVTSIDFVFENCEVRTLPINAIPSFYFYDLIKNISHQWILKSEPVDEIETTISCRYAHFQIDYELAKKVKTNVMELFDDDVKENNFAKRLLRWNGITSINLHY</sequence>
<protein>
    <submittedName>
        <fullName evidence="1">Uncharacterized protein</fullName>
    </submittedName>
</protein>
<evidence type="ECO:0000313" key="2">
    <source>
        <dbReference type="Proteomes" id="UP000094691"/>
    </source>
</evidence>
<organism evidence="1 2">
    <name type="scientific">Lactobacillus johnsonii</name>
    <dbReference type="NCBI Taxonomy" id="33959"/>
    <lineage>
        <taxon>Bacteria</taxon>
        <taxon>Bacillati</taxon>
        <taxon>Bacillota</taxon>
        <taxon>Bacilli</taxon>
        <taxon>Lactobacillales</taxon>
        <taxon>Lactobacillaceae</taxon>
        <taxon>Lactobacillus</taxon>
    </lineage>
</organism>
<accession>A0A9W3X4W0</accession>
<gene>
    <name evidence="1" type="ORF">BBP16_01630</name>
</gene>